<comment type="similarity">
    <text evidence="3">Belongs to the bacterial flagellin family.</text>
</comment>
<dbReference type="GO" id="GO:0071973">
    <property type="term" value="P:bacterial-type flagellum-dependent cell motility"/>
    <property type="evidence" value="ECO:0007669"/>
    <property type="project" value="InterPro"/>
</dbReference>
<dbReference type="InterPro" id="IPR013384">
    <property type="entry name" value="Flagell_FlgL"/>
</dbReference>
<comment type="subcellular location">
    <subcellularLocation>
        <location evidence="1">Bacterial flagellum</location>
    </subcellularLocation>
    <subcellularLocation>
        <location evidence="2">Secreted</location>
    </subcellularLocation>
</comment>
<feature type="domain" description="Flagellin N-terminal" evidence="6">
    <location>
        <begin position="3"/>
        <end position="140"/>
    </location>
</feature>
<dbReference type="GO" id="GO:0005576">
    <property type="term" value="C:extracellular region"/>
    <property type="evidence" value="ECO:0007669"/>
    <property type="project" value="UniProtKB-SubCell"/>
</dbReference>
<evidence type="ECO:0000259" key="6">
    <source>
        <dbReference type="Pfam" id="PF00669"/>
    </source>
</evidence>
<sequence>MRISTTMQYTNSLSYIKNSNSKVDEKATKYNSGLKFQSAGEDPSGMASKVKYEGAIAAYKQYIEAGGIANNSLSEEETALSSMWDTLSSVHSRLQQCVNGSNDSSSLKALSAEIAQLRDHLFDLMNTQNTEGEYIFTGAQSDIETYTLTSTGKYVCQADGSTRGVVVAPSVKTQVSDSGLDIFENCKTAYSMTVDTSNSISEFVRSEITSYGTFNSLFEKYYSSATGANNTLTINLDGSGNFTLYAPDGTTVIDSGEVDSSTSINKIAVRGMEFTISDATATGDIKFSLDKPETENMLNILTDIVAVIDDESVSNVDKVAAITKCQVDVEIALAHYDSYRGQIGARQNAITNVLNANESLSAIKVESKANVSEVDAFEAASELIRAQNQLTVSRQIYSMLNKQSLFDFI</sequence>
<evidence type="ECO:0000256" key="4">
    <source>
        <dbReference type="ARBA" id="ARBA00022525"/>
    </source>
</evidence>
<dbReference type="RefSeq" id="WP_074839917.1">
    <property type="nucleotide sequence ID" value="NZ_CP047056.1"/>
</dbReference>
<protein>
    <submittedName>
        <fullName evidence="7">Flagellar hook-associated protein 3 FlgL</fullName>
    </submittedName>
</protein>
<dbReference type="NCBIfam" id="TIGR02550">
    <property type="entry name" value="flagell_flgL"/>
    <property type="match status" value="1"/>
</dbReference>
<proteinExistence type="inferred from homology"/>
<evidence type="ECO:0000256" key="3">
    <source>
        <dbReference type="ARBA" id="ARBA00005709"/>
    </source>
</evidence>
<keyword evidence="8" id="KW-1185">Reference proteome</keyword>
<dbReference type="SUPFAM" id="SSF64518">
    <property type="entry name" value="Phase 1 flagellin"/>
    <property type="match status" value="1"/>
</dbReference>
<dbReference type="GO" id="GO:0009424">
    <property type="term" value="C:bacterial-type flagellum hook"/>
    <property type="evidence" value="ECO:0007669"/>
    <property type="project" value="InterPro"/>
</dbReference>
<dbReference type="InterPro" id="IPR001029">
    <property type="entry name" value="Flagellin_N"/>
</dbReference>
<keyword evidence="7" id="KW-0966">Cell projection</keyword>
<dbReference type="EMBL" id="FOSF01000011">
    <property type="protein sequence ID" value="SFJ97605.1"/>
    <property type="molecule type" value="Genomic_DNA"/>
</dbReference>
<evidence type="ECO:0000256" key="1">
    <source>
        <dbReference type="ARBA" id="ARBA00004365"/>
    </source>
</evidence>
<keyword evidence="7" id="KW-0282">Flagellum</keyword>
<keyword evidence="4" id="KW-0964">Secreted</keyword>
<gene>
    <name evidence="7" type="ORF">SAMN04487865_101122</name>
</gene>
<evidence type="ECO:0000313" key="7">
    <source>
        <dbReference type="EMBL" id="SFJ97605.1"/>
    </source>
</evidence>
<organism evidence="7 8">
    <name type="scientific">Succinivibrio dextrinosolvens</name>
    <dbReference type="NCBI Taxonomy" id="83771"/>
    <lineage>
        <taxon>Bacteria</taxon>
        <taxon>Pseudomonadati</taxon>
        <taxon>Pseudomonadota</taxon>
        <taxon>Gammaproteobacteria</taxon>
        <taxon>Aeromonadales</taxon>
        <taxon>Succinivibrionaceae</taxon>
        <taxon>Succinivibrio</taxon>
    </lineage>
</organism>
<dbReference type="AlphaFoldDB" id="A0A662Z819"/>
<evidence type="ECO:0000256" key="2">
    <source>
        <dbReference type="ARBA" id="ARBA00004613"/>
    </source>
</evidence>
<name>A0A662Z819_9GAMM</name>
<dbReference type="Proteomes" id="UP000243374">
    <property type="component" value="Unassembled WGS sequence"/>
</dbReference>
<keyword evidence="7" id="KW-0969">Cilium</keyword>
<dbReference type="PANTHER" id="PTHR42792:SF1">
    <property type="entry name" value="FLAGELLAR HOOK-ASSOCIATED PROTEIN 3"/>
    <property type="match status" value="1"/>
</dbReference>
<dbReference type="PANTHER" id="PTHR42792">
    <property type="entry name" value="FLAGELLIN"/>
    <property type="match status" value="1"/>
</dbReference>
<keyword evidence="5" id="KW-0975">Bacterial flagellum</keyword>
<dbReference type="GO" id="GO:0005198">
    <property type="term" value="F:structural molecule activity"/>
    <property type="evidence" value="ECO:0007669"/>
    <property type="project" value="InterPro"/>
</dbReference>
<dbReference type="OrthoDB" id="9768249at2"/>
<accession>A0A662Z819</accession>
<reference evidence="7 8" key="1">
    <citation type="submission" date="2016-10" db="EMBL/GenBank/DDBJ databases">
        <authorList>
            <person name="Varghese N."/>
            <person name="Submissions S."/>
        </authorList>
    </citation>
    <scope>NUCLEOTIDE SEQUENCE [LARGE SCALE GENOMIC DNA]</scope>
    <source>
        <strain evidence="7 8">22B</strain>
    </source>
</reference>
<dbReference type="Gene3D" id="1.20.1330.10">
    <property type="entry name" value="f41 fragment of flagellin, N-terminal domain"/>
    <property type="match status" value="1"/>
</dbReference>
<evidence type="ECO:0000313" key="8">
    <source>
        <dbReference type="Proteomes" id="UP000243374"/>
    </source>
</evidence>
<evidence type="ECO:0000256" key="5">
    <source>
        <dbReference type="ARBA" id="ARBA00023143"/>
    </source>
</evidence>
<dbReference type="InterPro" id="IPR001492">
    <property type="entry name" value="Flagellin"/>
</dbReference>
<dbReference type="Pfam" id="PF00669">
    <property type="entry name" value="Flagellin_N"/>
    <property type="match status" value="1"/>
</dbReference>